<dbReference type="InParanoid" id="A7S4I6"/>
<dbReference type="PANTHER" id="PTHR24249">
    <property type="entry name" value="HISTAMINE RECEPTOR-RELATED G-PROTEIN COUPLED RECEPTOR"/>
    <property type="match status" value="1"/>
</dbReference>
<dbReference type="PANTHER" id="PTHR24249:SF412">
    <property type="entry name" value="G-PROTEIN COUPLED RECEPTORS FAMILY 1 PROFILE DOMAIN-CONTAINING PROTEIN"/>
    <property type="match status" value="1"/>
</dbReference>
<feature type="transmembrane region" description="Helical" evidence="9">
    <location>
        <begin position="433"/>
        <end position="460"/>
    </location>
</feature>
<dbReference type="SUPFAM" id="SSF81321">
    <property type="entry name" value="Family A G protein-coupled receptor-like"/>
    <property type="match status" value="1"/>
</dbReference>
<evidence type="ECO:0000313" key="11">
    <source>
        <dbReference type="EMBL" id="EDO41398.1"/>
    </source>
</evidence>
<dbReference type="Gene3D" id="1.20.1070.10">
    <property type="entry name" value="Rhodopsin 7-helix transmembrane proteins"/>
    <property type="match status" value="1"/>
</dbReference>
<dbReference type="EMBL" id="DS469578">
    <property type="protein sequence ID" value="EDO41398.1"/>
    <property type="molecule type" value="Genomic_DNA"/>
</dbReference>
<keyword evidence="4 9" id="KW-1133">Transmembrane helix</keyword>
<organism evidence="11 12">
    <name type="scientific">Nematostella vectensis</name>
    <name type="common">Starlet sea anemone</name>
    <dbReference type="NCBI Taxonomy" id="45351"/>
    <lineage>
        <taxon>Eukaryota</taxon>
        <taxon>Metazoa</taxon>
        <taxon>Cnidaria</taxon>
        <taxon>Anthozoa</taxon>
        <taxon>Hexacorallia</taxon>
        <taxon>Actiniaria</taxon>
        <taxon>Edwardsiidae</taxon>
        <taxon>Nematostella</taxon>
    </lineage>
</organism>
<evidence type="ECO:0000259" key="10">
    <source>
        <dbReference type="PROSITE" id="PS50262"/>
    </source>
</evidence>
<evidence type="ECO:0000313" key="12">
    <source>
        <dbReference type="Proteomes" id="UP000001593"/>
    </source>
</evidence>
<dbReference type="CDD" id="cd00637">
    <property type="entry name" value="7tm_classA_rhodopsin-like"/>
    <property type="match status" value="1"/>
</dbReference>
<dbReference type="PROSITE" id="PS50262">
    <property type="entry name" value="G_PROTEIN_RECEP_F1_2"/>
    <property type="match status" value="1"/>
</dbReference>
<evidence type="ECO:0000256" key="4">
    <source>
        <dbReference type="ARBA" id="ARBA00022989"/>
    </source>
</evidence>
<dbReference type="SMART" id="SM01381">
    <property type="entry name" value="7TM_GPCR_Srsx"/>
    <property type="match status" value="1"/>
</dbReference>
<evidence type="ECO:0000256" key="5">
    <source>
        <dbReference type="ARBA" id="ARBA00023040"/>
    </source>
</evidence>
<keyword evidence="2" id="KW-1003">Cell membrane</keyword>
<dbReference type="GO" id="GO:0007186">
    <property type="term" value="P:G protein-coupled receptor signaling pathway"/>
    <property type="evidence" value="ECO:0000318"/>
    <property type="project" value="GO_Central"/>
</dbReference>
<protein>
    <recommendedName>
        <fullName evidence="10">G-protein coupled receptors family 1 profile domain-containing protein</fullName>
    </recommendedName>
</protein>
<dbReference type="Pfam" id="PF00001">
    <property type="entry name" value="7tm_1"/>
    <property type="match status" value="1"/>
</dbReference>
<keyword evidence="6 9" id="KW-0472">Membrane</keyword>
<name>A7S4I6_NEMVE</name>
<evidence type="ECO:0000256" key="3">
    <source>
        <dbReference type="ARBA" id="ARBA00022692"/>
    </source>
</evidence>
<keyword evidence="5" id="KW-0297">G-protein coupled receptor</keyword>
<evidence type="ECO:0000256" key="2">
    <source>
        <dbReference type="ARBA" id="ARBA00022475"/>
    </source>
</evidence>
<accession>A7S4I6</accession>
<feature type="transmembrane region" description="Helical" evidence="9">
    <location>
        <begin position="472"/>
        <end position="489"/>
    </location>
</feature>
<keyword evidence="7" id="KW-0675">Receptor</keyword>
<feature type="domain" description="G-protein coupled receptors family 1 profile" evidence="10">
    <location>
        <begin position="247"/>
        <end position="488"/>
    </location>
</feature>
<dbReference type="Proteomes" id="UP000001593">
    <property type="component" value="Unassembled WGS sequence"/>
</dbReference>
<gene>
    <name evidence="11" type="ORF">NEMVEDRAFT_v1g206698</name>
</gene>
<reference evidence="11 12" key="1">
    <citation type="journal article" date="2007" name="Science">
        <title>Sea anemone genome reveals ancestral eumetazoan gene repertoire and genomic organization.</title>
        <authorList>
            <person name="Putnam N.H."/>
            <person name="Srivastava M."/>
            <person name="Hellsten U."/>
            <person name="Dirks B."/>
            <person name="Chapman J."/>
            <person name="Salamov A."/>
            <person name="Terry A."/>
            <person name="Shapiro H."/>
            <person name="Lindquist E."/>
            <person name="Kapitonov V.V."/>
            <person name="Jurka J."/>
            <person name="Genikhovich G."/>
            <person name="Grigoriev I.V."/>
            <person name="Lucas S.M."/>
            <person name="Steele R.E."/>
            <person name="Finnerty J.R."/>
            <person name="Technau U."/>
            <person name="Martindale M.Q."/>
            <person name="Rokhsar D.S."/>
        </authorList>
    </citation>
    <scope>NUCLEOTIDE SEQUENCE [LARGE SCALE GENOMIC DNA]</scope>
    <source>
        <strain evidence="12">CH2 X CH6</strain>
    </source>
</reference>
<evidence type="ECO:0000256" key="7">
    <source>
        <dbReference type="ARBA" id="ARBA00023170"/>
    </source>
</evidence>
<evidence type="ECO:0000256" key="6">
    <source>
        <dbReference type="ARBA" id="ARBA00023136"/>
    </source>
</evidence>
<sequence length="516" mass="58651">MGKLLNQVACWAIEQNVKKAMEEAIEALGVRFCFYDVQDDSGKTTTKWSSLDCDDLETIIRGLDIHAFLGDMENKSITSLDCLTKAQLVEECRKFHLRSTGTKDFLRATLKDHLDRNNIVFEPSSTPTCEKTVLSISELTQVWKSLMVLTDALGANPGDEAYLRADAFQEKARQWGTKFRKATFDEVILHPCGSERTSNMANLSDIDQSQLCYLAEFSEQAQYKYYKVTSIATVTLNALSALWILSGNASIIFAVLKIPQLQQPPTLLLLSLIVNDFLMGCVLQPLSITRSLKWLLADNFCLKLTLDKARQFFIYLCRCNSLLSLLCLSVDRLIAVSVPNRYRLIVSKARAVMIIGVVWSVSLILTAIVQFALDKQGQDTMKSVPFGMMGIAIVAFQVMVIVTLHRKRQIKPTELTEEEISQSRSRVKYERKAAITLIWILLAFLVSYLPVIVIFIIRAWNGRDYLRLTTQWLEFVLYMNCAVNPVIYFHRHTNIRQEVYALLRSPRLQNNPEESA</sequence>
<feature type="transmembrane region" description="Helical" evidence="9">
    <location>
        <begin position="351"/>
        <end position="373"/>
    </location>
</feature>
<dbReference type="PhylomeDB" id="A7S4I6"/>
<keyword evidence="8" id="KW-0807">Transducer</keyword>
<dbReference type="eggNOG" id="KOG3656">
    <property type="taxonomic scope" value="Eukaryota"/>
</dbReference>
<dbReference type="HOGENOM" id="CLU_528190_0_0_1"/>
<evidence type="ECO:0000256" key="8">
    <source>
        <dbReference type="ARBA" id="ARBA00023224"/>
    </source>
</evidence>
<dbReference type="GO" id="GO:0005886">
    <property type="term" value="C:plasma membrane"/>
    <property type="evidence" value="ECO:0000318"/>
    <property type="project" value="GO_Central"/>
</dbReference>
<dbReference type="PRINTS" id="PR00237">
    <property type="entry name" value="GPCRRHODOPSN"/>
</dbReference>
<feature type="transmembrane region" description="Helical" evidence="9">
    <location>
        <begin position="267"/>
        <end position="286"/>
    </location>
</feature>
<keyword evidence="3 9" id="KW-0812">Transmembrane</keyword>
<dbReference type="AlphaFoldDB" id="A7S4I6"/>
<evidence type="ECO:0000256" key="9">
    <source>
        <dbReference type="SAM" id="Phobius"/>
    </source>
</evidence>
<proteinExistence type="predicted"/>
<dbReference type="InterPro" id="IPR050569">
    <property type="entry name" value="TAAR"/>
</dbReference>
<comment type="subcellular location">
    <subcellularLocation>
        <location evidence="1">Cell membrane</location>
        <topology evidence="1">Multi-pass membrane protein</topology>
    </subcellularLocation>
</comment>
<dbReference type="InterPro" id="IPR017452">
    <property type="entry name" value="GPCR_Rhodpsn_7TM"/>
</dbReference>
<feature type="transmembrane region" description="Helical" evidence="9">
    <location>
        <begin position="234"/>
        <end position="255"/>
    </location>
</feature>
<dbReference type="GO" id="GO:0004930">
    <property type="term" value="F:G protein-coupled receptor activity"/>
    <property type="evidence" value="ECO:0000318"/>
    <property type="project" value="GO_Central"/>
</dbReference>
<feature type="transmembrane region" description="Helical" evidence="9">
    <location>
        <begin position="385"/>
        <end position="404"/>
    </location>
</feature>
<dbReference type="InterPro" id="IPR000276">
    <property type="entry name" value="GPCR_Rhodpsn"/>
</dbReference>
<keyword evidence="12" id="KW-1185">Reference proteome</keyword>
<evidence type="ECO:0000256" key="1">
    <source>
        <dbReference type="ARBA" id="ARBA00004651"/>
    </source>
</evidence>